<sequence length="100" mass="10801">MSQAGKVLHLYVEVRSVSEEEEGGDGTPHSTLQGPDVLPHCQRSSSPNHRPALPPVSQHHTGFSSHCVPTSRSLPEAFSPAPEPRRYRVSYPLPPSGLVA</sequence>
<evidence type="ECO:0000256" key="1">
    <source>
        <dbReference type="SAM" id="MobiDB-lite"/>
    </source>
</evidence>
<evidence type="ECO:0000313" key="3">
    <source>
        <dbReference type="Proteomes" id="UP001331515"/>
    </source>
</evidence>
<gene>
    <name evidence="2" type="ORF">CgunFtcFv8_016995</name>
</gene>
<feature type="compositionally biased region" description="Polar residues" evidence="1">
    <location>
        <begin position="58"/>
        <end position="73"/>
    </location>
</feature>
<accession>A0AAN8CXF1</accession>
<evidence type="ECO:0000313" key="2">
    <source>
        <dbReference type="EMBL" id="KAK5908983.1"/>
    </source>
</evidence>
<feature type="region of interest" description="Disordered" evidence="1">
    <location>
        <begin position="16"/>
        <end position="100"/>
    </location>
</feature>
<dbReference type="AlphaFoldDB" id="A0AAN8CXF1"/>
<reference evidence="2 3" key="1">
    <citation type="journal article" date="2023" name="Mol. Biol. Evol.">
        <title>Genomics of Secondarily Temperate Adaptation in the Only Non-Antarctic Icefish.</title>
        <authorList>
            <person name="Rivera-Colon A.G."/>
            <person name="Rayamajhi N."/>
            <person name="Minhas B.F."/>
            <person name="Madrigal G."/>
            <person name="Bilyk K.T."/>
            <person name="Yoon V."/>
            <person name="Hune M."/>
            <person name="Gregory S."/>
            <person name="Cheng C.H.C."/>
            <person name="Catchen J.M."/>
        </authorList>
    </citation>
    <scope>NUCLEOTIDE SEQUENCE [LARGE SCALE GENOMIC DNA]</scope>
    <source>
        <tissue evidence="2">White muscle</tissue>
    </source>
</reference>
<dbReference type="EMBL" id="JAURVH010001529">
    <property type="protein sequence ID" value="KAK5908983.1"/>
    <property type="molecule type" value="Genomic_DNA"/>
</dbReference>
<keyword evidence="3" id="KW-1185">Reference proteome</keyword>
<proteinExistence type="predicted"/>
<name>A0AAN8CXF1_CHAGU</name>
<organism evidence="2 3">
    <name type="scientific">Champsocephalus gunnari</name>
    <name type="common">Mackerel icefish</name>
    <dbReference type="NCBI Taxonomy" id="52237"/>
    <lineage>
        <taxon>Eukaryota</taxon>
        <taxon>Metazoa</taxon>
        <taxon>Chordata</taxon>
        <taxon>Craniata</taxon>
        <taxon>Vertebrata</taxon>
        <taxon>Euteleostomi</taxon>
        <taxon>Actinopterygii</taxon>
        <taxon>Neopterygii</taxon>
        <taxon>Teleostei</taxon>
        <taxon>Neoteleostei</taxon>
        <taxon>Acanthomorphata</taxon>
        <taxon>Eupercaria</taxon>
        <taxon>Perciformes</taxon>
        <taxon>Notothenioidei</taxon>
        <taxon>Channichthyidae</taxon>
        <taxon>Champsocephalus</taxon>
    </lineage>
</organism>
<comment type="caution">
    <text evidence="2">The sequence shown here is derived from an EMBL/GenBank/DDBJ whole genome shotgun (WGS) entry which is preliminary data.</text>
</comment>
<dbReference type="Proteomes" id="UP001331515">
    <property type="component" value="Unassembled WGS sequence"/>
</dbReference>
<protein>
    <submittedName>
        <fullName evidence="2">Uncharacterized protein</fullName>
    </submittedName>
</protein>